<dbReference type="Pfam" id="PF01494">
    <property type="entry name" value="FAD_binding_3"/>
    <property type="match status" value="1"/>
</dbReference>
<dbReference type="Gramene" id="OE9A112399T2">
    <property type="protein sequence ID" value="OE9A112399C2"/>
    <property type="gene ID" value="OE9A112399"/>
</dbReference>
<dbReference type="InterPro" id="IPR044560">
    <property type="entry name" value="MOase"/>
</dbReference>
<gene>
    <name evidence="5" type="ORF">OLEA9_A112399</name>
</gene>
<dbReference type="EMBL" id="CACTIH010009421">
    <property type="protein sequence ID" value="CAA3031116.1"/>
    <property type="molecule type" value="Genomic_DNA"/>
</dbReference>
<dbReference type="Proteomes" id="UP000594638">
    <property type="component" value="Unassembled WGS sequence"/>
</dbReference>
<accession>A0A8S0VGP1</accession>
<organism evidence="5 6">
    <name type="scientific">Olea europaea subsp. europaea</name>
    <dbReference type="NCBI Taxonomy" id="158383"/>
    <lineage>
        <taxon>Eukaryota</taxon>
        <taxon>Viridiplantae</taxon>
        <taxon>Streptophyta</taxon>
        <taxon>Embryophyta</taxon>
        <taxon>Tracheophyta</taxon>
        <taxon>Spermatophyta</taxon>
        <taxon>Magnoliopsida</taxon>
        <taxon>eudicotyledons</taxon>
        <taxon>Gunneridae</taxon>
        <taxon>Pentapetalae</taxon>
        <taxon>asterids</taxon>
        <taxon>lamiids</taxon>
        <taxon>Lamiales</taxon>
        <taxon>Oleaceae</taxon>
        <taxon>Oleeae</taxon>
        <taxon>Olea</taxon>
    </lineage>
</organism>
<evidence type="ECO:0000313" key="5">
    <source>
        <dbReference type="EMBL" id="CAA3031116.1"/>
    </source>
</evidence>
<proteinExistence type="inferred from homology"/>
<comment type="similarity">
    <text evidence="3">Belongs to the 3-hydroxybenzoate 6-hydroxylase family.</text>
</comment>
<dbReference type="GO" id="GO:0071949">
    <property type="term" value="F:FAD binding"/>
    <property type="evidence" value="ECO:0007669"/>
    <property type="project" value="InterPro"/>
</dbReference>
<name>A0A8S0VGP1_OLEEU</name>
<dbReference type="GO" id="GO:0004497">
    <property type="term" value="F:monooxygenase activity"/>
    <property type="evidence" value="ECO:0007669"/>
    <property type="project" value="UniProtKB-KW"/>
</dbReference>
<evidence type="ECO:0000313" key="6">
    <source>
        <dbReference type="Proteomes" id="UP000594638"/>
    </source>
</evidence>
<reference evidence="5 6" key="1">
    <citation type="submission" date="2019-12" db="EMBL/GenBank/DDBJ databases">
        <authorList>
            <person name="Alioto T."/>
            <person name="Alioto T."/>
            <person name="Gomez Garrido J."/>
        </authorList>
    </citation>
    <scope>NUCLEOTIDE SEQUENCE [LARGE SCALE GENOMIC DNA]</scope>
</reference>
<dbReference type="SUPFAM" id="SSF51905">
    <property type="entry name" value="FAD/NAD(P)-binding domain"/>
    <property type="match status" value="1"/>
</dbReference>
<keyword evidence="2 5" id="KW-0503">Monooxygenase</keyword>
<feature type="domain" description="FAD-binding" evidence="4">
    <location>
        <begin position="97"/>
        <end position="222"/>
    </location>
</feature>
<keyword evidence="1" id="KW-0560">Oxidoreductase</keyword>
<evidence type="ECO:0000256" key="1">
    <source>
        <dbReference type="ARBA" id="ARBA00023002"/>
    </source>
</evidence>
<evidence type="ECO:0000256" key="3">
    <source>
        <dbReference type="ARBA" id="ARBA00024018"/>
    </source>
</evidence>
<dbReference type="PANTHER" id="PTHR45934">
    <property type="entry name" value="FAD/NAD(P)-BINDING OXIDOREDUCTASE FAMILY PROTEIN"/>
    <property type="match status" value="1"/>
</dbReference>
<comment type="caution">
    <text evidence="5">The sequence shown here is derived from an EMBL/GenBank/DDBJ whole genome shotgun (WGS) entry which is preliminary data.</text>
</comment>
<evidence type="ECO:0000259" key="4">
    <source>
        <dbReference type="Pfam" id="PF01494"/>
    </source>
</evidence>
<evidence type="ECO:0000256" key="2">
    <source>
        <dbReference type="ARBA" id="ARBA00023033"/>
    </source>
</evidence>
<dbReference type="Gene3D" id="3.50.50.60">
    <property type="entry name" value="FAD/NAD(P)-binding domain"/>
    <property type="match status" value="2"/>
</dbReference>
<dbReference type="OrthoDB" id="47494at2759"/>
<dbReference type="AlphaFoldDB" id="A0A8S0VGP1"/>
<dbReference type="PANTHER" id="PTHR45934:SF2">
    <property type="entry name" value="MONOOXYGENASE 1"/>
    <property type="match status" value="1"/>
</dbReference>
<dbReference type="InterPro" id="IPR036188">
    <property type="entry name" value="FAD/NAD-bd_sf"/>
</dbReference>
<dbReference type="InterPro" id="IPR002938">
    <property type="entry name" value="FAD-bd"/>
</dbReference>
<protein>
    <submittedName>
        <fullName evidence="5">Monooxygenase 1-like</fullName>
    </submittedName>
</protein>
<keyword evidence="6" id="KW-1185">Reference proteome</keyword>
<sequence length="355" mass="39737">MHFDCFLVNFSTSSSISFVGDPFLKYHTRQVLFWLLMSQFFHNFIINELCGRPFSEVSYKSRQVLSRVLPRDKIMWFNKGCGLDMDKDMDSVEETRDIVIVGGGICGLATALALHRKGLRSIILEKSETLRDTGSAIVIRANGWRALDQLGVASELRQRANPIQRVREVWIDIGKQQEIPEIGECRCVKRNDLIEILAEALPPRAVRFGSQIVSVKVDKENSFPILQLYGDESIQAKGTVTVAGDAMHVTGPFLGQGGSAALEDAVVLARCLAQKVRAEDLSIYGKQVLINKAGEGIDLYVKERRKRLVALSTRTYLTGLLLETRSKLVKFFVIMLLVVLFSDPVGHTKYDCGRL</sequence>